<reference evidence="5" key="1">
    <citation type="thesis" date="2020" institute="Technische Universitat Dresden" country="Dresden, Germany">
        <title>The Agarolytic System of Microbulbifer elongatus PORT2, Isolated from Batu Karas, Pangandaran West Java Indonesia.</title>
        <authorList>
            <person name="Anggraeni S.R."/>
        </authorList>
    </citation>
    <scope>NUCLEOTIDE SEQUENCE</scope>
    <source>
        <strain evidence="5">PORT2</strain>
    </source>
</reference>
<dbReference type="EMBL" id="JACASI010000008">
    <property type="protein sequence ID" value="MCQ3827901.1"/>
    <property type="molecule type" value="Genomic_DNA"/>
</dbReference>
<keyword evidence="2 5" id="KW-0378">Hydrolase</keyword>
<evidence type="ECO:0000256" key="4">
    <source>
        <dbReference type="SAM" id="SignalP"/>
    </source>
</evidence>
<keyword evidence="6" id="KW-1185">Reference proteome</keyword>
<gene>
    <name evidence="5" type="ORF">HXX02_00430</name>
</gene>
<keyword evidence="1" id="KW-0479">Metal-binding</keyword>
<feature type="signal peptide" evidence="4">
    <location>
        <begin position="1"/>
        <end position="17"/>
    </location>
</feature>
<dbReference type="GO" id="GO:0016787">
    <property type="term" value="F:hydrolase activity"/>
    <property type="evidence" value="ECO:0007669"/>
    <property type="project" value="UniProtKB-KW"/>
</dbReference>
<dbReference type="PROSITE" id="PS51257">
    <property type="entry name" value="PROKAR_LIPOPROTEIN"/>
    <property type="match status" value="1"/>
</dbReference>
<evidence type="ECO:0000256" key="1">
    <source>
        <dbReference type="ARBA" id="ARBA00022723"/>
    </source>
</evidence>
<evidence type="ECO:0000313" key="6">
    <source>
        <dbReference type="Proteomes" id="UP001205566"/>
    </source>
</evidence>
<accession>A0ABT1NVT2</accession>
<dbReference type="Pfam" id="PF03571">
    <property type="entry name" value="Peptidase_M49"/>
    <property type="match status" value="1"/>
</dbReference>
<dbReference type="RefSeq" id="WP_255872833.1">
    <property type="nucleotide sequence ID" value="NZ_JACASI010000008.1"/>
</dbReference>
<organism evidence="5 6">
    <name type="scientific">Microbulbifer elongatus</name>
    <dbReference type="NCBI Taxonomy" id="86173"/>
    <lineage>
        <taxon>Bacteria</taxon>
        <taxon>Pseudomonadati</taxon>
        <taxon>Pseudomonadota</taxon>
        <taxon>Gammaproteobacteria</taxon>
        <taxon>Cellvibrionales</taxon>
        <taxon>Microbulbiferaceae</taxon>
        <taxon>Microbulbifer</taxon>
    </lineage>
</organism>
<feature type="compositionally biased region" description="Polar residues" evidence="3">
    <location>
        <begin position="27"/>
        <end position="41"/>
    </location>
</feature>
<feature type="chain" id="PRO_5046585082" evidence="4">
    <location>
        <begin position="18"/>
        <end position="580"/>
    </location>
</feature>
<evidence type="ECO:0000256" key="3">
    <source>
        <dbReference type="SAM" id="MobiDB-lite"/>
    </source>
</evidence>
<name>A0ABT1NVT2_9GAMM</name>
<dbReference type="PANTHER" id="PTHR23422">
    <property type="entry name" value="DIPEPTIDYL PEPTIDASE III-RELATED"/>
    <property type="match status" value="1"/>
</dbReference>
<evidence type="ECO:0000313" key="5">
    <source>
        <dbReference type="EMBL" id="MCQ3827901.1"/>
    </source>
</evidence>
<feature type="region of interest" description="Disordered" evidence="3">
    <location>
        <begin position="27"/>
        <end position="61"/>
    </location>
</feature>
<dbReference type="PANTHER" id="PTHR23422:SF9">
    <property type="entry name" value="ZN-DEPENDENT HYDROLASE"/>
    <property type="match status" value="1"/>
</dbReference>
<evidence type="ECO:0000256" key="2">
    <source>
        <dbReference type="ARBA" id="ARBA00022801"/>
    </source>
</evidence>
<proteinExistence type="predicted"/>
<comment type="caution">
    <text evidence="5">The sequence shown here is derived from an EMBL/GenBank/DDBJ whole genome shotgun (WGS) entry which is preliminary data.</text>
</comment>
<keyword evidence="4" id="KW-0732">Signal</keyword>
<protein>
    <submittedName>
        <fullName evidence="5">Zn-dependent hydrolase</fullName>
    </submittedName>
</protein>
<dbReference type="InterPro" id="IPR039461">
    <property type="entry name" value="Peptidase_M49"/>
</dbReference>
<dbReference type="Gene3D" id="3.30.540.30">
    <property type="match status" value="1"/>
</dbReference>
<sequence>MKSAFFAASALALAMVAGCSSDEKSTATSESAAPVESTAQQGADAGQKMAQPDTGPQAGGIAKGVDPSRFNIYAPVELNADLSALSDNQRQMIGKLIDASKIMDQLFWLQSYGPAQELLSGIDDSAARKFADINYGPWDRLNDNKPFIEGYGDKPLGAEFYPEDMTKQEFENWKQPGKEGLYSLVRRDSNGKLMLVPYSEAYKTELEKASALLREAAELAEDQDFSAYLKLRADALLDDQFRDSDMAWMDMKDNRIDVVIGPIENYEDQLFAYRTAYESYVLLKDMAWSEKLSKFAAFLPELQRGLPVDDKYKAETPGTDSDLNAYDVLYYAGHSNAGSKTIAINLPNDEEVQLKKGTRRLQLKNAMRAKFDQILVPISGVLIAEDQRKHITFDAFFGNTMFHEVAHGLGIKKTVTDGANVRQALKETSSALEEGKADILGLYMITKLHEKGEIEEGELMDNYVTFLAGIFRSVRFGAASAHGKANMMRFNFFKQEGAFTRDEATGQYSVDFDKMQAAMTKLSNLILTIQGDGDYKKSKDLLDNMGVVGAELQADLDRLKDANIPVDVTFIQGKEVLGIQ</sequence>
<dbReference type="Proteomes" id="UP001205566">
    <property type="component" value="Unassembled WGS sequence"/>
</dbReference>